<gene>
    <name evidence="4" type="ORF">ENR47_11670</name>
</gene>
<dbReference type="InterPro" id="IPR011006">
    <property type="entry name" value="CheY-like_superfamily"/>
</dbReference>
<comment type="caution">
    <text evidence="4">The sequence shown here is derived from an EMBL/GenBank/DDBJ whole genome shotgun (WGS) entry which is preliminary data.</text>
</comment>
<dbReference type="EMBL" id="DSRD01000725">
    <property type="protein sequence ID" value="HGW94924.1"/>
    <property type="molecule type" value="Genomic_DNA"/>
</dbReference>
<reference evidence="4" key="1">
    <citation type="journal article" date="2020" name="mSystems">
        <title>Genome- and Community-Level Interaction Insights into Carbon Utilization and Element Cycling Functions of Hydrothermarchaeota in Hydrothermal Sediment.</title>
        <authorList>
            <person name="Zhou Z."/>
            <person name="Liu Y."/>
            <person name="Xu W."/>
            <person name="Pan J."/>
            <person name="Luo Z.H."/>
            <person name="Li M."/>
        </authorList>
    </citation>
    <scope>NUCLEOTIDE SEQUENCE [LARGE SCALE GENOMIC DNA]</scope>
    <source>
        <strain evidence="4">SpSt-402</strain>
    </source>
</reference>
<dbReference type="InterPro" id="IPR050595">
    <property type="entry name" value="Bact_response_regulator"/>
</dbReference>
<dbReference type="GO" id="GO:0000160">
    <property type="term" value="P:phosphorelay signal transduction system"/>
    <property type="evidence" value="ECO:0007669"/>
    <property type="project" value="InterPro"/>
</dbReference>
<dbReference type="AlphaFoldDB" id="A0A832M449"/>
<dbReference type="Gene3D" id="3.40.50.2300">
    <property type="match status" value="1"/>
</dbReference>
<protein>
    <submittedName>
        <fullName evidence="4">Response regulator</fullName>
    </submittedName>
</protein>
<dbReference type="SUPFAM" id="SSF52172">
    <property type="entry name" value="CheY-like"/>
    <property type="match status" value="1"/>
</dbReference>
<evidence type="ECO:0000256" key="2">
    <source>
        <dbReference type="PROSITE-ProRule" id="PRU00169"/>
    </source>
</evidence>
<evidence type="ECO:0000313" key="4">
    <source>
        <dbReference type="EMBL" id="HGW94924.1"/>
    </source>
</evidence>
<organism evidence="4">
    <name type="scientific">Oscillatoriales cyanobacterium SpSt-402</name>
    <dbReference type="NCBI Taxonomy" id="2282168"/>
    <lineage>
        <taxon>Bacteria</taxon>
        <taxon>Bacillati</taxon>
        <taxon>Cyanobacteriota</taxon>
        <taxon>Cyanophyceae</taxon>
        <taxon>Oscillatoriophycideae</taxon>
        <taxon>Oscillatoriales</taxon>
    </lineage>
</organism>
<feature type="domain" description="Response regulatory" evidence="3">
    <location>
        <begin position="7"/>
        <end position="122"/>
    </location>
</feature>
<dbReference type="SMART" id="SM00448">
    <property type="entry name" value="REC"/>
    <property type="match status" value="1"/>
</dbReference>
<name>A0A832M449_9CYAN</name>
<feature type="modified residue" description="4-aspartylphosphate" evidence="2">
    <location>
        <position position="56"/>
    </location>
</feature>
<dbReference type="InterPro" id="IPR001789">
    <property type="entry name" value="Sig_transdc_resp-reg_receiver"/>
</dbReference>
<dbReference type="PANTHER" id="PTHR44591">
    <property type="entry name" value="STRESS RESPONSE REGULATOR PROTEIN 1"/>
    <property type="match status" value="1"/>
</dbReference>
<proteinExistence type="predicted"/>
<dbReference type="PROSITE" id="PS50110">
    <property type="entry name" value="RESPONSE_REGULATORY"/>
    <property type="match status" value="1"/>
</dbReference>
<accession>A0A832M449</accession>
<evidence type="ECO:0000259" key="3">
    <source>
        <dbReference type="PROSITE" id="PS50110"/>
    </source>
</evidence>
<dbReference type="Pfam" id="PF00072">
    <property type="entry name" value="Response_reg"/>
    <property type="match status" value="1"/>
</dbReference>
<dbReference type="PANTHER" id="PTHR44591:SF3">
    <property type="entry name" value="RESPONSE REGULATORY DOMAIN-CONTAINING PROTEIN"/>
    <property type="match status" value="1"/>
</dbReference>
<sequence length="141" mass="15724">MSSKNCRVLVVDDVPDNLLLIQTFLQTEGYEVDLAADAIAALEQMQASPPDLILLDVMMPGTNGYELTRKIRRDSTFSSIPIVLLTASIEACRVKGLAVGATEFIRKPVDFEELASTIERLLHRRNKQSSHRLSMSSKDYI</sequence>
<evidence type="ECO:0000256" key="1">
    <source>
        <dbReference type="ARBA" id="ARBA00022553"/>
    </source>
</evidence>
<keyword evidence="1 2" id="KW-0597">Phosphoprotein</keyword>